<keyword evidence="2" id="KW-1185">Reference proteome</keyword>
<dbReference type="PROSITE" id="PS51257">
    <property type="entry name" value="PROKAR_LIPOPROTEIN"/>
    <property type="match status" value="1"/>
</dbReference>
<dbReference type="Proteomes" id="UP000812270">
    <property type="component" value="Unassembled WGS sequence"/>
</dbReference>
<proteinExistence type="predicted"/>
<name>A0A9E2W679_9BACT</name>
<comment type="caution">
    <text evidence="1">The sequence shown here is derived from an EMBL/GenBank/DDBJ whole genome shotgun (WGS) entry which is preliminary data.</text>
</comment>
<gene>
    <name evidence="1" type="ORF">KTO63_21600</name>
</gene>
<sequence length="109" mass="11937">MKKTLLLIIPCFVLILAACKKDNADNKKVTTAATVIYGGEPAADGVGWYIKLQDSSAVHPNNLPETFTQTPTARQLVKVTFEYTGEKYKTGMMVGDGIPVVKIYSIEKQ</sequence>
<dbReference type="EMBL" id="JAHSPG010000016">
    <property type="protein sequence ID" value="MBV4359779.1"/>
    <property type="molecule type" value="Genomic_DNA"/>
</dbReference>
<accession>A0A9E2W679</accession>
<protein>
    <submittedName>
        <fullName evidence="1">Uncharacterized protein</fullName>
    </submittedName>
</protein>
<evidence type="ECO:0000313" key="2">
    <source>
        <dbReference type="Proteomes" id="UP000812270"/>
    </source>
</evidence>
<evidence type="ECO:0000313" key="1">
    <source>
        <dbReference type="EMBL" id="MBV4359779.1"/>
    </source>
</evidence>
<organism evidence="1 2">
    <name type="scientific">Pinibacter aurantiacus</name>
    <dbReference type="NCBI Taxonomy" id="2851599"/>
    <lineage>
        <taxon>Bacteria</taxon>
        <taxon>Pseudomonadati</taxon>
        <taxon>Bacteroidota</taxon>
        <taxon>Chitinophagia</taxon>
        <taxon>Chitinophagales</taxon>
        <taxon>Chitinophagaceae</taxon>
        <taxon>Pinibacter</taxon>
    </lineage>
</organism>
<dbReference type="AlphaFoldDB" id="A0A9E2W679"/>
<reference evidence="1" key="1">
    <citation type="submission" date="2021-06" db="EMBL/GenBank/DDBJ databases">
        <authorList>
            <person name="Huq M.A."/>
        </authorList>
    </citation>
    <scope>NUCLEOTIDE SEQUENCE</scope>
    <source>
        <strain evidence="1">MAH-26</strain>
    </source>
</reference>
<dbReference type="RefSeq" id="WP_217794042.1">
    <property type="nucleotide sequence ID" value="NZ_JAHSPG010000016.1"/>
</dbReference>